<keyword evidence="3" id="KW-0238">DNA-binding</keyword>
<dbReference type="GO" id="GO:0003700">
    <property type="term" value="F:DNA-binding transcription factor activity"/>
    <property type="evidence" value="ECO:0007669"/>
    <property type="project" value="InterPro"/>
</dbReference>
<dbReference type="STRING" id="63057.A0A2P5EJ48"/>
<feature type="region of interest" description="Disordered" evidence="8">
    <location>
        <begin position="24"/>
        <end position="103"/>
    </location>
</feature>
<keyword evidence="11" id="KW-1185">Reference proteome</keyword>
<feature type="compositionally biased region" description="Polar residues" evidence="8">
    <location>
        <begin position="49"/>
        <end position="65"/>
    </location>
</feature>
<evidence type="ECO:0000256" key="7">
    <source>
        <dbReference type="ARBA" id="ARBA00024343"/>
    </source>
</evidence>
<keyword evidence="4" id="KW-0010">Activator</keyword>
<dbReference type="PANTHER" id="PTHR31985">
    <property type="entry name" value="ETHYLENE-RESPONSIVE TRANSCRIPTION FACTOR ERF042-RELATED"/>
    <property type="match status" value="1"/>
</dbReference>
<evidence type="ECO:0000256" key="3">
    <source>
        <dbReference type="ARBA" id="ARBA00023125"/>
    </source>
</evidence>
<dbReference type="GO" id="GO:0003677">
    <property type="term" value="F:DNA binding"/>
    <property type="evidence" value="ECO:0007669"/>
    <property type="project" value="UniProtKB-KW"/>
</dbReference>
<dbReference type="Pfam" id="PF00847">
    <property type="entry name" value="AP2"/>
    <property type="match status" value="1"/>
</dbReference>
<feature type="compositionally biased region" description="Low complexity" evidence="8">
    <location>
        <begin position="24"/>
        <end position="43"/>
    </location>
</feature>
<dbReference type="FunFam" id="3.30.730.10:FF:000001">
    <property type="entry name" value="Ethylene-responsive transcription factor 2"/>
    <property type="match status" value="1"/>
</dbReference>
<keyword evidence="2" id="KW-0805">Transcription regulation</keyword>
<evidence type="ECO:0000256" key="4">
    <source>
        <dbReference type="ARBA" id="ARBA00023159"/>
    </source>
</evidence>
<reference evidence="11" key="1">
    <citation type="submission" date="2016-06" db="EMBL/GenBank/DDBJ databases">
        <title>Parallel loss of symbiosis genes in relatives of nitrogen-fixing non-legume Parasponia.</title>
        <authorList>
            <person name="Van Velzen R."/>
            <person name="Holmer R."/>
            <person name="Bu F."/>
            <person name="Rutten L."/>
            <person name="Van Zeijl A."/>
            <person name="Liu W."/>
            <person name="Santuari L."/>
            <person name="Cao Q."/>
            <person name="Sharma T."/>
            <person name="Shen D."/>
            <person name="Roswanjaya Y."/>
            <person name="Wardhani T."/>
            <person name="Kalhor M.S."/>
            <person name="Jansen J."/>
            <person name="Van den Hoogen J."/>
            <person name="Gungor B."/>
            <person name="Hartog M."/>
            <person name="Hontelez J."/>
            <person name="Verver J."/>
            <person name="Yang W.-C."/>
            <person name="Schijlen E."/>
            <person name="Repin R."/>
            <person name="Schilthuizen M."/>
            <person name="Schranz E."/>
            <person name="Heidstra R."/>
            <person name="Miyata K."/>
            <person name="Fedorova E."/>
            <person name="Kohlen W."/>
            <person name="Bisseling T."/>
            <person name="Smit S."/>
            <person name="Geurts R."/>
        </authorList>
    </citation>
    <scope>NUCLEOTIDE SEQUENCE [LARGE SCALE GENOMIC DNA]</scope>
    <source>
        <strain evidence="11">cv. RG33-2</strain>
    </source>
</reference>
<proteinExistence type="inferred from homology"/>
<dbReference type="Proteomes" id="UP000237000">
    <property type="component" value="Unassembled WGS sequence"/>
</dbReference>
<dbReference type="PANTHER" id="PTHR31985:SF311">
    <property type="entry name" value="AP2_ERF DOMAIN-CONTAINING PROTEIN"/>
    <property type="match status" value="1"/>
</dbReference>
<evidence type="ECO:0000256" key="5">
    <source>
        <dbReference type="ARBA" id="ARBA00023163"/>
    </source>
</evidence>
<dbReference type="SUPFAM" id="SSF54171">
    <property type="entry name" value="DNA-binding domain"/>
    <property type="match status" value="1"/>
</dbReference>
<dbReference type="CDD" id="cd00018">
    <property type="entry name" value="AP2"/>
    <property type="match status" value="1"/>
</dbReference>
<name>A0A2P5EJ48_TREOI</name>
<evidence type="ECO:0000256" key="6">
    <source>
        <dbReference type="ARBA" id="ARBA00023242"/>
    </source>
</evidence>
<dbReference type="GO" id="GO:0005634">
    <property type="term" value="C:nucleus"/>
    <property type="evidence" value="ECO:0007669"/>
    <property type="project" value="UniProtKB-SubCell"/>
</dbReference>
<feature type="compositionally biased region" description="Low complexity" evidence="8">
    <location>
        <begin position="229"/>
        <end position="241"/>
    </location>
</feature>
<evidence type="ECO:0000256" key="2">
    <source>
        <dbReference type="ARBA" id="ARBA00023015"/>
    </source>
</evidence>
<dbReference type="AlphaFoldDB" id="A0A2P5EJ48"/>
<evidence type="ECO:0000313" key="10">
    <source>
        <dbReference type="EMBL" id="PON85571.1"/>
    </source>
</evidence>
<organism evidence="10 11">
    <name type="scientific">Trema orientale</name>
    <name type="common">Charcoal tree</name>
    <name type="synonym">Celtis orientalis</name>
    <dbReference type="NCBI Taxonomy" id="63057"/>
    <lineage>
        <taxon>Eukaryota</taxon>
        <taxon>Viridiplantae</taxon>
        <taxon>Streptophyta</taxon>
        <taxon>Embryophyta</taxon>
        <taxon>Tracheophyta</taxon>
        <taxon>Spermatophyta</taxon>
        <taxon>Magnoliopsida</taxon>
        <taxon>eudicotyledons</taxon>
        <taxon>Gunneridae</taxon>
        <taxon>Pentapetalae</taxon>
        <taxon>rosids</taxon>
        <taxon>fabids</taxon>
        <taxon>Rosales</taxon>
        <taxon>Cannabaceae</taxon>
        <taxon>Trema</taxon>
    </lineage>
</organism>
<dbReference type="SMART" id="SM00380">
    <property type="entry name" value="AP2"/>
    <property type="match status" value="1"/>
</dbReference>
<dbReference type="EMBL" id="JXTC01000145">
    <property type="protein sequence ID" value="PON85571.1"/>
    <property type="molecule type" value="Genomic_DNA"/>
</dbReference>
<dbReference type="InterPro" id="IPR016177">
    <property type="entry name" value="DNA-bd_dom_sf"/>
</dbReference>
<dbReference type="InterPro" id="IPR051032">
    <property type="entry name" value="AP2/ERF_TF_ERF_subfamily"/>
</dbReference>
<keyword evidence="5" id="KW-0804">Transcription</keyword>
<evidence type="ECO:0000313" key="11">
    <source>
        <dbReference type="Proteomes" id="UP000237000"/>
    </source>
</evidence>
<keyword evidence="6" id="KW-0539">Nucleus</keyword>
<accession>A0A2P5EJ48</accession>
<dbReference type="InterPro" id="IPR036955">
    <property type="entry name" value="AP2/ERF_dom_sf"/>
</dbReference>
<gene>
    <name evidence="10" type="ORF">TorRG33x02_185730</name>
</gene>
<evidence type="ECO:0000256" key="1">
    <source>
        <dbReference type="ARBA" id="ARBA00004123"/>
    </source>
</evidence>
<dbReference type="FunCoup" id="A0A2P5EJ48">
    <property type="interactions" value="153"/>
</dbReference>
<comment type="caution">
    <text evidence="10">The sequence shown here is derived from an EMBL/GenBank/DDBJ whole genome shotgun (WGS) entry which is preliminary data.</text>
</comment>
<dbReference type="Gene3D" id="3.30.730.10">
    <property type="entry name" value="AP2/ERF domain"/>
    <property type="match status" value="1"/>
</dbReference>
<dbReference type="InterPro" id="IPR001471">
    <property type="entry name" value="AP2/ERF_dom"/>
</dbReference>
<dbReference type="PRINTS" id="PR00367">
    <property type="entry name" value="ETHRSPELEMNT"/>
</dbReference>
<sequence>MEKEINIESDAQENLLINSSSTTITMATSSSSSSSSTTFDSSSKFSAGFDQNTKSAGDCTAQNGSGKVVEGMKNVNASNDHQQSKKRQRTNENNNDGKHPTYRGVRMRNWGKWVSEIREPRKKSRIWLGTYPTAEMAARAHDVAALAIKGASAYLNFPELSKDLPRPVSTAPKDIQAAAAKAAASFEVAKLPCVIHDTPEAEAEAEPSRAEIPISFCTSTLSSTMENGSSTQESTSSPSSTDNYEDTLFDLPDLYIGGTDSTTTEFCYYSPSWHLCAADTGLRLEEPFLWEY</sequence>
<dbReference type="OrthoDB" id="1932364at2759"/>
<evidence type="ECO:0000256" key="8">
    <source>
        <dbReference type="SAM" id="MobiDB-lite"/>
    </source>
</evidence>
<comment type="subcellular location">
    <subcellularLocation>
        <location evidence="1">Nucleus</location>
    </subcellularLocation>
</comment>
<dbReference type="PROSITE" id="PS51032">
    <property type="entry name" value="AP2_ERF"/>
    <property type="match status" value="1"/>
</dbReference>
<evidence type="ECO:0000259" key="9">
    <source>
        <dbReference type="PROSITE" id="PS51032"/>
    </source>
</evidence>
<comment type="similarity">
    <text evidence="7">Belongs to the AP2/ERF transcription factor family. ERF subfamily.</text>
</comment>
<protein>
    <submittedName>
        <fullName evidence="10">AP2/ERF domain containing protein</fullName>
    </submittedName>
</protein>
<feature type="region of interest" description="Disordered" evidence="8">
    <location>
        <begin position="222"/>
        <end position="243"/>
    </location>
</feature>
<feature type="domain" description="AP2/ERF" evidence="9">
    <location>
        <begin position="101"/>
        <end position="158"/>
    </location>
</feature>
<dbReference type="InParanoid" id="A0A2P5EJ48"/>